<evidence type="ECO:0000313" key="1">
    <source>
        <dbReference type="EMBL" id="MDC3419354.1"/>
    </source>
</evidence>
<dbReference type="AlphaFoldDB" id="A0A9X3WL33"/>
<comment type="caution">
    <text evidence="1">The sequence shown here is derived from an EMBL/GenBank/DDBJ whole genome shotgun (WGS) entry which is preliminary data.</text>
</comment>
<proteinExistence type="predicted"/>
<protein>
    <submittedName>
        <fullName evidence="1">Uncharacterized protein</fullName>
    </submittedName>
</protein>
<sequence>MRKIIKGKIYDTKKAKLIAEYSNELPSTDFNHLYEDLYLTISGQFFLHAQGGPLTKYSESNGNETWGIETISLLNYDQTYAWLEKHDKVDEIETYFSKMIEEG</sequence>
<evidence type="ECO:0000313" key="2">
    <source>
        <dbReference type="Proteomes" id="UP001145072"/>
    </source>
</evidence>
<name>A0A9X3WL33_9BACI</name>
<dbReference type="EMBL" id="JAMQJZ010000002">
    <property type="protein sequence ID" value="MDC3419354.1"/>
    <property type="molecule type" value="Genomic_DNA"/>
</dbReference>
<dbReference type="Proteomes" id="UP001145072">
    <property type="component" value="Unassembled WGS sequence"/>
</dbReference>
<dbReference type="RefSeq" id="WP_259869941.1">
    <property type="nucleotide sequence ID" value="NZ_JAMQJZ010000002.1"/>
</dbReference>
<accession>A0A9X3WL33</accession>
<reference evidence="1" key="1">
    <citation type="submission" date="2022-06" db="EMBL/GenBank/DDBJ databases">
        <title>Aquibacillus sp. a new bacterium isolated from soil saline samples.</title>
        <authorList>
            <person name="Galisteo C."/>
            <person name="De La Haba R."/>
            <person name="Sanchez-Porro C."/>
            <person name="Ventosa A."/>
        </authorList>
    </citation>
    <scope>NUCLEOTIDE SEQUENCE</scope>
    <source>
        <strain evidence="1">JCM 12387</strain>
    </source>
</reference>
<keyword evidence="2" id="KW-1185">Reference proteome</keyword>
<organism evidence="1 2">
    <name type="scientific">Aquibacillus koreensis</name>
    <dbReference type="NCBI Taxonomy" id="279446"/>
    <lineage>
        <taxon>Bacteria</taxon>
        <taxon>Bacillati</taxon>
        <taxon>Bacillota</taxon>
        <taxon>Bacilli</taxon>
        <taxon>Bacillales</taxon>
        <taxon>Bacillaceae</taxon>
        <taxon>Aquibacillus</taxon>
    </lineage>
</organism>
<gene>
    <name evidence="1" type="ORF">NC661_03135</name>
</gene>